<dbReference type="GO" id="GO:0006508">
    <property type="term" value="P:proteolysis"/>
    <property type="evidence" value="ECO:0007669"/>
    <property type="project" value="UniProtKB-KW"/>
</dbReference>
<evidence type="ECO:0000313" key="5">
    <source>
        <dbReference type="EMBL" id="THU75208.1"/>
    </source>
</evidence>
<proteinExistence type="inferred from homology"/>
<gene>
    <name evidence="5" type="ORF">K435DRAFT_881368</name>
</gene>
<dbReference type="Pfam" id="PF02902">
    <property type="entry name" value="Peptidase_C48"/>
    <property type="match status" value="1"/>
</dbReference>
<dbReference type="Gene3D" id="3.40.395.10">
    <property type="entry name" value="Adenoviral Proteinase, Chain A"/>
    <property type="match status" value="1"/>
</dbReference>
<dbReference type="OrthoDB" id="2979847at2759"/>
<dbReference type="EMBL" id="ML182667">
    <property type="protein sequence ID" value="THU75208.1"/>
    <property type="molecule type" value="Genomic_DNA"/>
</dbReference>
<evidence type="ECO:0000256" key="3">
    <source>
        <dbReference type="ARBA" id="ARBA00022801"/>
    </source>
</evidence>
<name>A0A4S8KJD8_DENBC</name>
<dbReference type="GO" id="GO:0008234">
    <property type="term" value="F:cysteine-type peptidase activity"/>
    <property type="evidence" value="ECO:0007669"/>
    <property type="project" value="InterPro"/>
</dbReference>
<protein>
    <recommendedName>
        <fullName evidence="4">Ubiquitin-like protease family profile domain-containing protein</fullName>
    </recommendedName>
</protein>
<dbReference type="InterPro" id="IPR003653">
    <property type="entry name" value="Peptidase_C48_C"/>
</dbReference>
<dbReference type="PROSITE" id="PS50600">
    <property type="entry name" value="ULP_PROTEASE"/>
    <property type="match status" value="1"/>
</dbReference>
<keyword evidence="2" id="KW-0645">Protease</keyword>
<dbReference type="Proteomes" id="UP000297245">
    <property type="component" value="Unassembled WGS sequence"/>
</dbReference>
<accession>A0A4S8KJD8</accession>
<organism evidence="5 6">
    <name type="scientific">Dendrothele bispora (strain CBS 962.96)</name>
    <dbReference type="NCBI Taxonomy" id="1314807"/>
    <lineage>
        <taxon>Eukaryota</taxon>
        <taxon>Fungi</taxon>
        <taxon>Dikarya</taxon>
        <taxon>Basidiomycota</taxon>
        <taxon>Agaricomycotina</taxon>
        <taxon>Agaricomycetes</taxon>
        <taxon>Agaricomycetidae</taxon>
        <taxon>Agaricales</taxon>
        <taxon>Agaricales incertae sedis</taxon>
        <taxon>Dendrothele</taxon>
    </lineage>
</organism>
<evidence type="ECO:0000313" key="6">
    <source>
        <dbReference type="Proteomes" id="UP000297245"/>
    </source>
</evidence>
<reference evidence="5 6" key="1">
    <citation type="journal article" date="2019" name="Nat. Ecol. Evol.">
        <title>Megaphylogeny resolves global patterns of mushroom evolution.</title>
        <authorList>
            <person name="Varga T."/>
            <person name="Krizsan K."/>
            <person name="Foldi C."/>
            <person name="Dima B."/>
            <person name="Sanchez-Garcia M."/>
            <person name="Sanchez-Ramirez S."/>
            <person name="Szollosi G.J."/>
            <person name="Szarkandi J.G."/>
            <person name="Papp V."/>
            <person name="Albert L."/>
            <person name="Andreopoulos W."/>
            <person name="Angelini C."/>
            <person name="Antonin V."/>
            <person name="Barry K.W."/>
            <person name="Bougher N.L."/>
            <person name="Buchanan P."/>
            <person name="Buyck B."/>
            <person name="Bense V."/>
            <person name="Catcheside P."/>
            <person name="Chovatia M."/>
            <person name="Cooper J."/>
            <person name="Damon W."/>
            <person name="Desjardin D."/>
            <person name="Finy P."/>
            <person name="Geml J."/>
            <person name="Haridas S."/>
            <person name="Hughes K."/>
            <person name="Justo A."/>
            <person name="Karasinski D."/>
            <person name="Kautmanova I."/>
            <person name="Kiss B."/>
            <person name="Kocsube S."/>
            <person name="Kotiranta H."/>
            <person name="LaButti K.M."/>
            <person name="Lechner B.E."/>
            <person name="Liimatainen K."/>
            <person name="Lipzen A."/>
            <person name="Lukacs Z."/>
            <person name="Mihaltcheva S."/>
            <person name="Morgado L.N."/>
            <person name="Niskanen T."/>
            <person name="Noordeloos M.E."/>
            <person name="Ohm R.A."/>
            <person name="Ortiz-Santana B."/>
            <person name="Ovrebo C."/>
            <person name="Racz N."/>
            <person name="Riley R."/>
            <person name="Savchenko A."/>
            <person name="Shiryaev A."/>
            <person name="Soop K."/>
            <person name="Spirin V."/>
            <person name="Szebenyi C."/>
            <person name="Tomsovsky M."/>
            <person name="Tulloss R.E."/>
            <person name="Uehling J."/>
            <person name="Grigoriev I.V."/>
            <person name="Vagvolgyi C."/>
            <person name="Papp T."/>
            <person name="Martin F.M."/>
            <person name="Miettinen O."/>
            <person name="Hibbett D.S."/>
            <person name="Nagy L.G."/>
        </authorList>
    </citation>
    <scope>NUCLEOTIDE SEQUENCE [LARGE SCALE GENOMIC DNA]</scope>
    <source>
        <strain evidence="5 6">CBS 962.96</strain>
    </source>
</reference>
<comment type="similarity">
    <text evidence="1">Belongs to the peptidase C48 family.</text>
</comment>
<evidence type="ECO:0000259" key="4">
    <source>
        <dbReference type="PROSITE" id="PS50600"/>
    </source>
</evidence>
<dbReference type="GO" id="GO:0019783">
    <property type="term" value="F:ubiquitin-like protein peptidase activity"/>
    <property type="evidence" value="ECO:0007669"/>
    <property type="project" value="UniProtKB-ARBA"/>
</dbReference>
<dbReference type="SUPFAM" id="SSF54001">
    <property type="entry name" value="Cysteine proteinases"/>
    <property type="match status" value="1"/>
</dbReference>
<dbReference type="InterPro" id="IPR038765">
    <property type="entry name" value="Papain-like_cys_pep_sf"/>
</dbReference>
<evidence type="ECO:0000256" key="1">
    <source>
        <dbReference type="ARBA" id="ARBA00005234"/>
    </source>
</evidence>
<feature type="domain" description="Ubiquitin-like protease family profile" evidence="4">
    <location>
        <begin position="1"/>
        <end position="160"/>
    </location>
</feature>
<keyword evidence="3" id="KW-0378">Hydrolase</keyword>
<keyword evidence="6" id="KW-1185">Reference proteome</keyword>
<sequence>MMGVKVLQAEVESDKDTAEKFLVAPTHLSNKLLQFFGDTLDLAAYDQCDWVKRLGEGVFLREMTLVTVLHLGKLPVYEGEKEGSDHWVSLVIDGKNHYFFYGDSLQGKGSLDIPLKLLEALTMWKSRYTFSHFSTGVLDTTAQDDNYSCGLYALNAIEHFVRPDIVKLVKPTHVACVRLQAMTKIITLIC</sequence>
<dbReference type="AlphaFoldDB" id="A0A4S8KJD8"/>
<evidence type="ECO:0000256" key="2">
    <source>
        <dbReference type="ARBA" id="ARBA00022670"/>
    </source>
</evidence>